<comment type="caution">
    <text evidence="8">The sequence shown here is derived from an EMBL/GenBank/DDBJ whole genome shotgun (WGS) entry which is preliminary data.</text>
</comment>
<evidence type="ECO:0000256" key="1">
    <source>
        <dbReference type="ARBA" id="ARBA00010914"/>
    </source>
</evidence>
<comment type="similarity">
    <text evidence="1">Belongs to the adrenodoxin/putidaredoxin family.</text>
</comment>
<dbReference type="Pfam" id="PF00111">
    <property type="entry name" value="Fer2"/>
    <property type="match status" value="1"/>
</dbReference>
<proteinExistence type="inferred from homology"/>
<organism evidence="8 9">
    <name type="scientific">Wenyingzhuangia heitensis</name>
    <dbReference type="NCBI Taxonomy" id="1487859"/>
    <lineage>
        <taxon>Bacteria</taxon>
        <taxon>Pseudomonadati</taxon>
        <taxon>Bacteroidota</taxon>
        <taxon>Flavobacteriia</taxon>
        <taxon>Flavobacteriales</taxon>
        <taxon>Flavobacteriaceae</taxon>
        <taxon>Wenyingzhuangia</taxon>
    </lineage>
</organism>
<evidence type="ECO:0000256" key="5">
    <source>
        <dbReference type="ARBA" id="ARBA00023014"/>
    </source>
</evidence>
<dbReference type="InterPro" id="IPR001055">
    <property type="entry name" value="Adrenodoxin-like"/>
</dbReference>
<evidence type="ECO:0000313" key="9">
    <source>
        <dbReference type="Proteomes" id="UP000745859"/>
    </source>
</evidence>
<dbReference type="SUPFAM" id="SSF54292">
    <property type="entry name" value="2Fe-2S ferredoxin-like"/>
    <property type="match status" value="1"/>
</dbReference>
<name>A0ABX0U7F5_9FLAO</name>
<dbReference type="InterPro" id="IPR036010">
    <property type="entry name" value="2Fe-2S_ferredoxin-like_sf"/>
</dbReference>
<evidence type="ECO:0000259" key="7">
    <source>
        <dbReference type="Pfam" id="PF00111"/>
    </source>
</evidence>
<evidence type="ECO:0000256" key="4">
    <source>
        <dbReference type="ARBA" id="ARBA00023004"/>
    </source>
</evidence>
<keyword evidence="2" id="KW-0001">2Fe-2S</keyword>
<dbReference type="PANTHER" id="PTHR23426:SF65">
    <property type="entry name" value="FERREDOXIN-2, MITOCHONDRIAL"/>
    <property type="match status" value="1"/>
</dbReference>
<keyword evidence="4" id="KW-0408">Iron</keyword>
<keyword evidence="5" id="KW-0411">Iron-sulfur</keyword>
<keyword evidence="9" id="KW-1185">Reference proteome</keyword>
<evidence type="ECO:0000256" key="3">
    <source>
        <dbReference type="ARBA" id="ARBA00022723"/>
    </source>
</evidence>
<gene>
    <name evidence="8" type="ORF">FHR24_001132</name>
</gene>
<dbReference type="CDD" id="cd00207">
    <property type="entry name" value="fer2"/>
    <property type="match status" value="1"/>
</dbReference>
<dbReference type="RefSeq" id="WP_167185168.1">
    <property type="nucleotide sequence ID" value="NZ_JAASQL010000001.1"/>
</dbReference>
<protein>
    <submittedName>
        <fullName evidence="8">2Fe-2S ferredoxin</fullName>
    </submittedName>
</protein>
<dbReference type="PANTHER" id="PTHR23426">
    <property type="entry name" value="FERREDOXIN/ADRENODOXIN"/>
    <property type="match status" value="1"/>
</dbReference>
<accession>A0ABX0U7F5</accession>
<evidence type="ECO:0000256" key="2">
    <source>
        <dbReference type="ARBA" id="ARBA00022714"/>
    </source>
</evidence>
<evidence type="ECO:0000256" key="6">
    <source>
        <dbReference type="ARBA" id="ARBA00034078"/>
    </source>
</evidence>
<dbReference type="Gene3D" id="3.10.20.30">
    <property type="match status" value="1"/>
</dbReference>
<keyword evidence="3" id="KW-0479">Metal-binding</keyword>
<feature type="domain" description="2Fe-2S ferredoxin-type" evidence="7">
    <location>
        <begin position="33"/>
        <end position="86"/>
    </location>
</feature>
<dbReference type="InterPro" id="IPR001041">
    <property type="entry name" value="2Fe-2S_ferredoxin-type"/>
</dbReference>
<evidence type="ECO:0000313" key="8">
    <source>
        <dbReference type="EMBL" id="NIJ44693.1"/>
    </source>
</evidence>
<dbReference type="InterPro" id="IPR012675">
    <property type="entry name" value="Beta-grasp_dom_sf"/>
</dbReference>
<reference evidence="8 9" key="1">
    <citation type="submission" date="2020-03" db="EMBL/GenBank/DDBJ databases">
        <title>Genomic Encyclopedia of Type Strains, Phase IV (KMG-IV): sequencing the most valuable type-strain genomes for metagenomic binning, comparative biology and taxonomic classification.</title>
        <authorList>
            <person name="Goeker M."/>
        </authorList>
    </citation>
    <scope>NUCLEOTIDE SEQUENCE [LARGE SCALE GENOMIC DNA]</scope>
    <source>
        <strain evidence="8 9">DSM 101599</strain>
    </source>
</reference>
<comment type="cofactor">
    <cofactor evidence="6">
        <name>[2Fe-2S] cluster</name>
        <dbReference type="ChEBI" id="CHEBI:190135"/>
    </cofactor>
</comment>
<dbReference type="EMBL" id="JAASQL010000001">
    <property type="protein sequence ID" value="NIJ44693.1"/>
    <property type="molecule type" value="Genomic_DNA"/>
</dbReference>
<sequence>MNFFYIDSVGTKHKLPFKVYSYRNVMELIAAEGLEDFGDCMGRAWCGTCAVKVVSGNLVDDKTKEEKLCLVSNFLEATKRLTCQISLTKELEGVVLQYDANDFV</sequence>
<dbReference type="Proteomes" id="UP000745859">
    <property type="component" value="Unassembled WGS sequence"/>
</dbReference>